<organism evidence="3 4">
    <name type="scientific">Pendulispora rubella</name>
    <dbReference type="NCBI Taxonomy" id="2741070"/>
    <lineage>
        <taxon>Bacteria</taxon>
        <taxon>Pseudomonadati</taxon>
        <taxon>Myxococcota</taxon>
        <taxon>Myxococcia</taxon>
        <taxon>Myxococcales</taxon>
        <taxon>Sorangiineae</taxon>
        <taxon>Pendulisporaceae</taxon>
        <taxon>Pendulispora</taxon>
    </lineage>
</organism>
<proteinExistence type="predicted"/>
<feature type="chain" id="PRO_5045349084" evidence="2">
    <location>
        <begin position="22"/>
        <end position="161"/>
    </location>
</feature>
<evidence type="ECO:0000313" key="3">
    <source>
        <dbReference type="EMBL" id="WXB03277.1"/>
    </source>
</evidence>
<reference evidence="3" key="1">
    <citation type="submission" date="2021-12" db="EMBL/GenBank/DDBJ databases">
        <title>Discovery of the Pendulisporaceae a myxobacterial family with distinct sporulation behavior and unique specialized metabolism.</title>
        <authorList>
            <person name="Garcia R."/>
            <person name="Popoff A."/>
            <person name="Bader C.D."/>
            <person name="Loehr J."/>
            <person name="Walesch S."/>
            <person name="Walt C."/>
            <person name="Boldt J."/>
            <person name="Bunk B."/>
            <person name="Haeckl F.J.F.P.J."/>
            <person name="Gunesch A.P."/>
            <person name="Birkelbach J."/>
            <person name="Nuebel U."/>
            <person name="Pietschmann T."/>
            <person name="Bach T."/>
            <person name="Mueller R."/>
        </authorList>
    </citation>
    <scope>NUCLEOTIDE SEQUENCE</scope>
    <source>
        <strain evidence="3">MSr11367</strain>
    </source>
</reference>
<dbReference type="RefSeq" id="WP_394832907.1">
    <property type="nucleotide sequence ID" value="NZ_CP089929.1"/>
</dbReference>
<keyword evidence="4" id="KW-1185">Reference proteome</keyword>
<protein>
    <submittedName>
        <fullName evidence="3">Uncharacterized protein</fullName>
    </submittedName>
</protein>
<accession>A0ABZ2KX73</accession>
<name>A0ABZ2KX73_9BACT</name>
<feature type="region of interest" description="Disordered" evidence="1">
    <location>
        <begin position="23"/>
        <end position="75"/>
    </location>
</feature>
<evidence type="ECO:0000256" key="2">
    <source>
        <dbReference type="SAM" id="SignalP"/>
    </source>
</evidence>
<dbReference type="PROSITE" id="PS51257">
    <property type="entry name" value="PROKAR_LIPOPROTEIN"/>
    <property type="match status" value="1"/>
</dbReference>
<evidence type="ECO:0000256" key="1">
    <source>
        <dbReference type="SAM" id="MobiDB-lite"/>
    </source>
</evidence>
<gene>
    <name evidence="3" type="ORF">LVJ94_41040</name>
</gene>
<dbReference type="Proteomes" id="UP001374803">
    <property type="component" value="Chromosome"/>
</dbReference>
<sequence>MKRGLKWTAALIVAGVAGSIACNSSEPSDATPERANDSLGKGGPSHETPVRRDPTASGDDADASTNDASSCGGEGQACCDSPSCNEGYQCENGYCSACGQLGQPCCGGVWGSCATGARCNGYTCDVPCGARGERCCFDMSTGNRYCYEGYCGMASPVRYCE</sequence>
<feature type="signal peptide" evidence="2">
    <location>
        <begin position="1"/>
        <end position="21"/>
    </location>
</feature>
<keyword evidence="2" id="KW-0732">Signal</keyword>
<evidence type="ECO:0000313" key="4">
    <source>
        <dbReference type="Proteomes" id="UP001374803"/>
    </source>
</evidence>
<dbReference type="EMBL" id="CP089983">
    <property type="protein sequence ID" value="WXB03277.1"/>
    <property type="molecule type" value="Genomic_DNA"/>
</dbReference>